<evidence type="ECO:0000313" key="2">
    <source>
        <dbReference type="Proteomes" id="UP001140096"/>
    </source>
</evidence>
<feature type="non-terminal residue" evidence="1">
    <location>
        <position position="1"/>
    </location>
</feature>
<keyword evidence="2" id="KW-1185">Reference proteome</keyword>
<organism evidence="1 2">
    <name type="scientific">Coemansia furcata</name>
    <dbReference type="NCBI Taxonomy" id="417177"/>
    <lineage>
        <taxon>Eukaryota</taxon>
        <taxon>Fungi</taxon>
        <taxon>Fungi incertae sedis</taxon>
        <taxon>Zoopagomycota</taxon>
        <taxon>Kickxellomycotina</taxon>
        <taxon>Kickxellomycetes</taxon>
        <taxon>Kickxellales</taxon>
        <taxon>Kickxellaceae</taxon>
        <taxon>Coemansia</taxon>
    </lineage>
</organism>
<gene>
    <name evidence="1" type="ORF">H4S07_005125</name>
</gene>
<protein>
    <submittedName>
        <fullName evidence="1">Uncharacterized protein</fullName>
    </submittedName>
</protein>
<sequence length="193" mass="21150">LAALTVIALCIRLQSISRDNRVVWDETHLGRFSSRYTTNTFYLDVHPPLGKLFLTLLFHLFSSPGSSALATFDFASGSTYPTPEVPYAAVRMVQAVFGTLLVPLAFALCRCLNLPMAVAWMAAMFVAVDNALVGISRIIVLDSILLFSNAMAALAFAYSRRALDVLSNKRHATAASWYWSLTLLGLTLGILCR</sequence>
<comment type="caution">
    <text evidence="1">The sequence shown here is derived from an EMBL/GenBank/DDBJ whole genome shotgun (WGS) entry which is preliminary data.</text>
</comment>
<dbReference type="EMBL" id="JANBUP010002362">
    <property type="protein sequence ID" value="KAJ2800669.1"/>
    <property type="molecule type" value="Genomic_DNA"/>
</dbReference>
<accession>A0ACC1L4H8</accession>
<proteinExistence type="predicted"/>
<dbReference type="Proteomes" id="UP001140096">
    <property type="component" value="Unassembled WGS sequence"/>
</dbReference>
<evidence type="ECO:0000313" key="1">
    <source>
        <dbReference type="EMBL" id="KAJ2800669.1"/>
    </source>
</evidence>
<reference evidence="1" key="1">
    <citation type="submission" date="2022-07" db="EMBL/GenBank/DDBJ databases">
        <title>Phylogenomic reconstructions and comparative analyses of Kickxellomycotina fungi.</title>
        <authorList>
            <person name="Reynolds N.K."/>
            <person name="Stajich J.E."/>
            <person name="Barry K."/>
            <person name="Grigoriev I.V."/>
            <person name="Crous P."/>
            <person name="Smith M.E."/>
        </authorList>
    </citation>
    <scope>NUCLEOTIDE SEQUENCE</scope>
    <source>
        <strain evidence="1">CBS 102833</strain>
    </source>
</reference>
<name>A0ACC1L4H8_9FUNG</name>